<feature type="region of interest" description="Disordered" evidence="1">
    <location>
        <begin position="849"/>
        <end position="885"/>
    </location>
</feature>
<feature type="compositionally biased region" description="Acidic residues" evidence="1">
    <location>
        <begin position="930"/>
        <end position="957"/>
    </location>
</feature>
<accession>A0ABR3XYT3</accession>
<protein>
    <recommendedName>
        <fullName evidence="4">Heterokaryon incompatibility domain-containing protein</fullName>
    </recommendedName>
</protein>
<dbReference type="PANTHER" id="PTHR39596:SF2">
    <property type="entry name" value="HET DOMAIN PROTEIN (AFU_ORTHOLOGUE AFUA_1G17550)-RELATED"/>
    <property type="match status" value="1"/>
</dbReference>
<evidence type="ECO:0000313" key="2">
    <source>
        <dbReference type="EMBL" id="KAL1881170.1"/>
    </source>
</evidence>
<comment type="caution">
    <text evidence="2">The sequence shown here is derived from an EMBL/GenBank/DDBJ whole genome shotgun (WGS) entry which is preliminary data.</text>
</comment>
<name>A0ABR3XYT3_9PEZI</name>
<evidence type="ECO:0008006" key="4">
    <source>
        <dbReference type="Google" id="ProtNLM"/>
    </source>
</evidence>
<dbReference type="EMBL" id="JAWRVE010000006">
    <property type="protein sequence ID" value="KAL1881170.1"/>
    <property type="molecule type" value="Genomic_DNA"/>
</dbReference>
<dbReference type="Proteomes" id="UP001583177">
    <property type="component" value="Unassembled WGS sequence"/>
</dbReference>
<reference evidence="2 3" key="1">
    <citation type="journal article" date="2024" name="IMA Fungus">
        <title>IMA Genome - F19 : A genome assembly and annotation guide to empower mycologists, including annotated draft genome sequences of Ceratocystis pirilliformis, Diaporthe australafricana, Fusarium ophioides, Paecilomyces lecythidis, and Sporothrix stenoceras.</title>
        <authorList>
            <person name="Aylward J."/>
            <person name="Wilson A.M."/>
            <person name="Visagie C.M."/>
            <person name="Spraker J."/>
            <person name="Barnes I."/>
            <person name="Buitendag C."/>
            <person name="Ceriani C."/>
            <person name="Del Mar Angel L."/>
            <person name="du Plessis D."/>
            <person name="Fuchs T."/>
            <person name="Gasser K."/>
            <person name="Kramer D."/>
            <person name="Li W."/>
            <person name="Munsamy K."/>
            <person name="Piso A."/>
            <person name="Price J.L."/>
            <person name="Sonnekus B."/>
            <person name="Thomas C."/>
            <person name="van der Nest A."/>
            <person name="van Dijk A."/>
            <person name="van Heerden A."/>
            <person name="van Vuuren N."/>
            <person name="Yilmaz N."/>
            <person name="Duong T.A."/>
            <person name="van der Merwe N.A."/>
            <person name="Wingfield M.J."/>
            <person name="Wingfield B.D."/>
        </authorList>
    </citation>
    <scope>NUCLEOTIDE SEQUENCE [LARGE SCALE GENOMIC DNA]</scope>
    <source>
        <strain evidence="2 3">CMW 18300</strain>
    </source>
</reference>
<dbReference type="PANTHER" id="PTHR39596">
    <property type="match status" value="1"/>
</dbReference>
<proteinExistence type="predicted"/>
<organism evidence="2 3">
    <name type="scientific">Diaporthe australafricana</name>
    <dbReference type="NCBI Taxonomy" id="127596"/>
    <lineage>
        <taxon>Eukaryota</taxon>
        <taxon>Fungi</taxon>
        <taxon>Dikarya</taxon>
        <taxon>Ascomycota</taxon>
        <taxon>Pezizomycotina</taxon>
        <taxon>Sordariomycetes</taxon>
        <taxon>Sordariomycetidae</taxon>
        <taxon>Diaporthales</taxon>
        <taxon>Diaporthaceae</taxon>
        <taxon>Diaporthe</taxon>
    </lineage>
</organism>
<keyword evidence="3" id="KW-1185">Reference proteome</keyword>
<feature type="region of interest" description="Disordered" evidence="1">
    <location>
        <begin position="902"/>
        <end position="967"/>
    </location>
</feature>
<gene>
    <name evidence="2" type="ORF">Daus18300_001021</name>
</gene>
<evidence type="ECO:0000313" key="3">
    <source>
        <dbReference type="Proteomes" id="UP001583177"/>
    </source>
</evidence>
<sequence length="1034" mass="118183">MNHLPLPKNSSLKPIEVPYRCTSDYDGGPMLEYPNRRGWKIKYSPYGIRYFDENGTKPSNAELESFIQTWLYFGFLHELFSDFTDIKSFVAEDKQVITTAPLQDCLDAMFKRWEGYTKSQEPDDLLAIQSASQLNTFVGKVSLNTKSLLRNEEVDERIWLSIAVLCETVERIRTNHFLKWDDDDPGELNTTWRAHGNPPLARFLVDEMVQNGWCPFDVDRIDKTATSATLLYYLAHLPPPRPNADHSLCTPDVCTSMAIDSSYRPRHASTDCQCSSEFSDTASVIKALQGDEVPLVQEVLQVEMIEKPAEESGGQGSWQLVEATTVDPRFQIIESGEEQQFVAISHVWAEGLGNPNSNSLPACTLKWISDKASEFLFRDDYPVQSQEDDPFRMPSARKIPFWIDTLCVPISPPEMWTKAMNRLRKPYQDASLVLILDSYLYTQDTKDIDAIEIWARILCCSWSRRLWTFQEARLARPGRLCVLFKDRMMTMEDIWLKFSESLATEELTTELYLKWRGSNTIRGLAETGAPVTDWILQEFRAEPDIWDMRESLKARAVSVPSDEVLCLFCNMGMDMELVMRTPPEERLAVFWRNVKKIPVGLVFSTAPEKMTVPGLRWAPTSFLGNLDRVFWYIEQCLRPRMDGFVTEYGLQIQVPAMMCDPNLLLWDESFEVVFESDNTVPMRDEKHEWYFVEAREFWNQERTERPKANERLAILHVQNIEDLDSPSTGVMSQTPGDPFDFPSSMQAVLGIVEDPISSQEDTDEEGTRIINEAARVLDRPSDTPNPRNLLRFRGYRHLRLHRFSDAMSSYHRAVAAAVELFVAIDCGYRMLCVDDSGNEVDLLSILFPRKPDDNATNVTEEVAGDSDAKSEESGGSSNPASEIEGGEELVQNLKDLEIEQASADAEQRTEVKSPVHAVENEPEGSGPDEQSMETETDDDHDSGTDGAEDAESDEETPDTYTLTDGGRERCQKFANKFARFDERVRKITLEVGANLGRDEEESYDHFAKSARFQLQMRRRNGMKRLKRETWWLID</sequence>
<evidence type="ECO:0000256" key="1">
    <source>
        <dbReference type="SAM" id="MobiDB-lite"/>
    </source>
</evidence>